<comment type="caution">
    <text evidence="1">The sequence shown here is derived from an EMBL/GenBank/DDBJ whole genome shotgun (WGS) entry which is preliminary data.</text>
</comment>
<protein>
    <submittedName>
        <fullName evidence="1">NigD-like protein</fullName>
    </submittedName>
</protein>
<dbReference type="Proteomes" id="UP000771736">
    <property type="component" value="Unassembled WGS sequence"/>
</dbReference>
<organism evidence="1 2">
    <name type="scientific">Prevotella aurantiaca</name>
    <dbReference type="NCBI Taxonomy" id="596085"/>
    <lineage>
        <taxon>Bacteria</taxon>
        <taxon>Pseudomonadati</taxon>
        <taxon>Bacteroidota</taxon>
        <taxon>Bacteroidia</taxon>
        <taxon>Bacteroidales</taxon>
        <taxon>Prevotellaceae</taxon>
        <taxon>Prevotella</taxon>
    </lineage>
</organism>
<sequence>MRRHILFCFIVALVLAGCTNDAFKTGDSEYSYLRSDFVEATTNNTSVIVSAITDDGDTLLLSPSLRVKWVEKADTTYRAQLYYRKKDVSIEPITLSKVYVLSILQRPETDTIATDPVGFTSAWIAKTNKYINLELAMKSGKIDADKQPLQSLAVGIKSVESLKNGGKKYTLRLLHKQNKVPEYYTVRTFVSIPTTFFHKGDSIALHIDTYKGEVVKGFAL</sequence>
<dbReference type="RefSeq" id="WP_273158458.1">
    <property type="nucleotide sequence ID" value="NZ_JABZSJ010000007.1"/>
</dbReference>
<dbReference type="InterPro" id="IPR038143">
    <property type="entry name" value="NigD-like_C_dom_sf"/>
</dbReference>
<proteinExistence type="predicted"/>
<dbReference type="EMBL" id="JABZSJ010000007">
    <property type="protein sequence ID" value="MBF1383705.1"/>
    <property type="molecule type" value="Genomic_DNA"/>
</dbReference>
<accession>A0A930HLG0</accession>
<reference evidence="1" key="1">
    <citation type="submission" date="2020-04" db="EMBL/GenBank/DDBJ databases">
        <title>Deep metagenomics examines the oral microbiome during advanced dental caries in children, revealing novel taxa and co-occurrences with host molecules.</title>
        <authorList>
            <person name="Baker J.L."/>
            <person name="Morton J.T."/>
            <person name="Dinis M."/>
            <person name="Alvarez R."/>
            <person name="Tran N.C."/>
            <person name="Knight R."/>
            <person name="Edlund A."/>
        </authorList>
    </citation>
    <scope>NUCLEOTIDE SEQUENCE</scope>
    <source>
        <strain evidence="1">JCVI_44_bin.5</strain>
    </source>
</reference>
<gene>
    <name evidence="1" type="ORF">HXN26_02430</name>
</gene>
<dbReference type="AlphaFoldDB" id="A0A930HLG0"/>
<dbReference type="Gene3D" id="2.60.40.2370">
    <property type="entry name" value="NigD-like, C-terminal beta sandwich domain"/>
    <property type="match status" value="1"/>
</dbReference>
<name>A0A930HLG0_9BACT</name>
<evidence type="ECO:0000313" key="1">
    <source>
        <dbReference type="EMBL" id="MBF1383705.1"/>
    </source>
</evidence>
<evidence type="ECO:0000313" key="2">
    <source>
        <dbReference type="Proteomes" id="UP000771736"/>
    </source>
</evidence>
<dbReference type="PROSITE" id="PS51257">
    <property type="entry name" value="PROKAR_LIPOPROTEIN"/>
    <property type="match status" value="1"/>
</dbReference>